<evidence type="ECO:0000313" key="1">
    <source>
        <dbReference type="EMBL" id="MCT2560617.1"/>
    </source>
</evidence>
<accession>A0ABT2IP66</accession>
<keyword evidence="2" id="KW-1185">Reference proteome</keyword>
<name>A0ABT2IP66_9FLAO</name>
<dbReference type="Proteomes" id="UP001525566">
    <property type="component" value="Unassembled WGS sequence"/>
</dbReference>
<evidence type="ECO:0000313" key="2">
    <source>
        <dbReference type="Proteomes" id="UP001525566"/>
    </source>
</evidence>
<gene>
    <name evidence="1" type="ORF">N0B48_01810</name>
</gene>
<comment type="caution">
    <text evidence="1">The sequence shown here is derived from an EMBL/GenBank/DDBJ whole genome shotgun (WGS) entry which is preliminary data.</text>
</comment>
<reference evidence="1 2" key="1">
    <citation type="submission" date="2022-09" db="EMBL/GenBank/DDBJ databases">
        <title>Chryseobacterium oleae sp.nov., isolated from the inter-root soil of Pyrola calliantha H. Andr. in Tibet.</title>
        <authorList>
            <person name="Li Z."/>
        </authorList>
    </citation>
    <scope>NUCLEOTIDE SEQUENCE [LARGE SCALE GENOMIC DNA]</scope>
    <source>
        <strain evidence="2">pc1-10</strain>
    </source>
</reference>
<sequence length="160" mass="18872">MAIIIQNQSECPICHTILFDHQNIVMFPAFIPNVKDSMYLFNDAGIHYSCLEKHPLGTKALKFVEKVIFKTRPKNRICDISGNTIDLPENHLFTNLLTSNEKDELYSFNFMNIDIRNISKWKDKQNFIDAIERFEKEEKWETIGPFNYLEYVLKKLKSHP</sequence>
<protein>
    <submittedName>
        <fullName evidence="1">Uncharacterized protein</fullName>
    </submittedName>
</protein>
<dbReference type="RefSeq" id="WP_259836195.1">
    <property type="nucleotide sequence ID" value="NZ_JAOAMU010000001.1"/>
</dbReference>
<proteinExistence type="predicted"/>
<dbReference type="EMBL" id="JAOAMU010000001">
    <property type="protein sequence ID" value="MCT2560617.1"/>
    <property type="molecule type" value="Genomic_DNA"/>
</dbReference>
<organism evidence="1 2">
    <name type="scientific">Chryseobacterium herbae</name>
    <dbReference type="NCBI Taxonomy" id="2976476"/>
    <lineage>
        <taxon>Bacteria</taxon>
        <taxon>Pseudomonadati</taxon>
        <taxon>Bacteroidota</taxon>
        <taxon>Flavobacteriia</taxon>
        <taxon>Flavobacteriales</taxon>
        <taxon>Weeksellaceae</taxon>
        <taxon>Chryseobacterium group</taxon>
        <taxon>Chryseobacterium</taxon>
    </lineage>
</organism>